<dbReference type="AlphaFoldDB" id="A0A813HJS6"/>
<feature type="non-terminal residue" evidence="1">
    <location>
        <position position="1"/>
    </location>
</feature>
<organism evidence="1 2">
    <name type="scientific">Polarella glacialis</name>
    <name type="common">Dinoflagellate</name>
    <dbReference type="NCBI Taxonomy" id="89957"/>
    <lineage>
        <taxon>Eukaryota</taxon>
        <taxon>Sar</taxon>
        <taxon>Alveolata</taxon>
        <taxon>Dinophyceae</taxon>
        <taxon>Suessiales</taxon>
        <taxon>Suessiaceae</taxon>
        <taxon>Polarella</taxon>
    </lineage>
</organism>
<evidence type="ECO:0000313" key="2">
    <source>
        <dbReference type="Proteomes" id="UP000626109"/>
    </source>
</evidence>
<sequence>SSGASDVGDASLRDAAGMPSWAFILLQDRLSTDGSFMLGDADVTHEGYVMRFVSPGFAELYGYLPSECVGLRCCACMALQTEDFLHLAKTVDMELQMVKDSIHCIQAYVVQEAIREQTDSTPGFALLLERNKDGSLIVCEVMVSTQTHPANGWRYSLCLQTRSDVSIIQILEAGLAGGGYAELVRDRHERMIARLAASHIDVSAAHLYAEEKIMDVWAGMFAELNIDW</sequence>
<evidence type="ECO:0000313" key="1">
    <source>
        <dbReference type="EMBL" id="CAE8638237.1"/>
    </source>
</evidence>
<proteinExistence type="predicted"/>
<dbReference type="EMBL" id="CAJNNW010001418">
    <property type="protein sequence ID" value="CAE8638237.1"/>
    <property type="molecule type" value="Genomic_DNA"/>
</dbReference>
<gene>
    <name evidence="1" type="ORF">PGLA2088_LOCUS1813</name>
</gene>
<name>A0A813HJS6_POLGL</name>
<dbReference type="Proteomes" id="UP000626109">
    <property type="component" value="Unassembled WGS sequence"/>
</dbReference>
<protein>
    <recommendedName>
        <fullName evidence="3">PAS domain-containing protein</fullName>
    </recommendedName>
</protein>
<evidence type="ECO:0008006" key="3">
    <source>
        <dbReference type="Google" id="ProtNLM"/>
    </source>
</evidence>
<accession>A0A813HJS6</accession>
<reference evidence="1" key="1">
    <citation type="submission" date="2021-02" db="EMBL/GenBank/DDBJ databases">
        <authorList>
            <person name="Dougan E. K."/>
            <person name="Rhodes N."/>
            <person name="Thang M."/>
            <person name="Chan C."/>
        </authorList>
    </citation>
    <scope>NUCLEOTIDE SEQUENCE</scope>
</reference>
<dbReference type="Gene3D" id="3.30.450.20">
    <property type="entry name" value="PAS domain"/>
    <property type="match status" value="1"/>
</dbReference>
<comment type="caution">
    <text evidence="1">The sequence shown here is derived from an EMBL/GenBank/DDBJ whole genome shotgun (WGS) entry which is preliminary data.</text>
</comment>